<keyword evidence="5" id="KW-0949">S-adenosyl-L-methionine</keyword>
<dbReference type="RefSeq" id="WP_273576369.1">
    <property type="nucleotide sequence ID" value="NZ_JAQRFN010000017.1"/>
</dbReference>
<protein>
    <recommendedName>
        <fullName evidence="2">site-specific DNA-methyltransferase (adenine-specific)</fullName>
        <ecNumber evidence="2">2.1.1.72</ecNumber>
    </recommendedName>
</protein>
<dbReference type="Proteomes" id="UP001220225">
    <property type="component" value="Unassembled WGS sequence"/>
</dbReference>
<dbReference type="InterPro" id="IPR029063">
    <property type="entry name" value="SAM-dependent_MTases_sf"/>
</dbReference>
<comment type="catalytic activity">
    <reaction evidence="6">
        <text>a 2'-deoxyadenosine in DNA + S-adenosyl-L-methionine = an N(6)-methyl-2'-deoxyadenosine in DNA + S-adenosyl-L-homocysteine + H(+)</text>
        <dbReference type="Rhea" id="RHEA:15197"/>
        <dbReference type="Rhea" id="RHEA-COMP:12418"/>
        <dbReference type="Rhea" id="RHEA-COMP:12419"/>
        <dbReference type="ChEBI" id="CHEBI:15378"/>
        <dbReference type="ChEBI" id="CHEBI:57856"/>
        <dbReference type="ChEBI" id="CHEBI:59789"/>
        <dbReference type="ChEBI" id="CHEBI:90615"/>
        <dbReference type="ChEBI" id="CHEBI:90616"/>
        <dbReference type="EC" id="2.1.1.72"/>
    </reaction>
</comment>
<dbReference type="InterPro" id="IPR002941">
    <property type="entry name" value="DNA_methylase_N4/N6"/>
</dbReference>
<proteinExistence type="inferred from homology"/>
<feature type="domain" description="DNA methylase N-4/N-6" evidence="7">
    <location>
        <begin position="66"/>
        <end position="367"/>
    </location>
</feature>
<dbReference type="PIRSF" id="PIRSF015855">
    <property type="entry name" value="TypeIII_Mtase_mKpnI"/>
    <property type="match status" value="1"/>
</dbReference>
<evidence type="ECO:0000256" key="1">
    <source>
        <dbReference type="ARBA" id="ARBA00006594"/>
    </source>
</evidence>
<reference evidence="8 9" key="1">
    <citation type="submission" date="2023-02" db="EMBL/GenBank/DDBJ databases">
        <title>Entomopathogenic bacteria.</title>
        <authorList>
            <person name="Machado R.A."/>
        </authorList>
    </citation>
    <scope>NUCLEOTIDE SEQUENCE [LARGE SCALE GENOMIC DNA]</scope>
    <source>
        <strain evidence="8 9">XENO-2</strain>
    </source>
</reference>
<name>A0ABT5LTR9_9GAMM</name>
<organism evidence="8 9">
    <name type="scientific">Xenorhabdus anantnagensis</name>
    <dbReference type="NCBI Taxonomy" id="3025875"/>
    <lineage>
        <taxon>Bacteria</taxon>
        <taxon>Pseudomonadati</taxon>
        <taxon>Pseudomonadota</taxon>
        <taxon>Gammaproteobacteria</taxon>
        <taxon>Enterobacterales</taxon>
        <taxon>Morganellaceae</taxon>
        <taxon>Xenorhabdus</taxon>
    </lineage>
</organism>
<evidence type="ECO:0000313" key="8">
    <source>
        <dbReference type="EMBL" id="MDC9597826.1"/>
    </source>
</evidence>
<dbReference type="Gene3D" id="3.40.50.150">
    <property type="entry name" value="Vaccinia Virus protein VP39"/>
    <property type="match status" value="1"/>
</dbReference>
<evidence type="ECO:0000259" key="7">
    <source>
        <dbReference type="Pfam" id="PF01555"/>
    </source>
</evidence>
<dbReference type="InterPro" id="IPR002052">
    <property type="entry name" value="DNA_methylase_N6_adenine_CS"/>
</dbReference>
<dbReference type="SUPFAM" id="SSF53335">
    <property type="entry name" value="S-adenosyl-L-methionine-dependent methyltransferases"/>
    <property type="match status" value="1"/>
</dbReference>
<keyword evidence="3" id="KW-0489">Methyltransferase</keyword>
<dbReference type="EMBL" id="JAQRFN010000017">
    <property type="protein sequence ID" value="MDC9597826.1"/>
    <property type="molecule type" value="Genomic_DNA"/>
</dbReference>
<comment type="caution">
    <text evidence="8">The sequence shown here is derived from an EMBL/GenBank/DDBJ whole genome shotgun (WGS) entry which is preliminary data.</text>
</comment>
<sequence>MLSFIDNKISQLEKTLGLHSQQYPDLEYLTVTPGKLLPQILSASTLFVGDNLTFLKHFAHHSPNIVDLCYIDPPYNTGNKFLYHDSRKSELSGPFGTHSEWMGFMLPRLVMARELLKNTGIIAVSIDDYEQVYLKVLMDHIFGEKNFIGNIVVCRSKNGKGSKRNIAPSHEYLLIYGKTSEAELVGQPDDHDSYNKTDKYGHYRIDGLFRKKGEASLRTDRPNMFYPLYFDAQTNRVSVDPMPGWGMVFPIDSKGIERRWLWSCDTARERAWQLYASQKGVIYVKNYASNDKNKRTKVRTLWSDTSFYTERATNEMTKLFGTKVFDTPKPLEYIKAIINSMASSEAIILDFFAGSGTTAHAAAMLNQADTGNRKTILMETDSLIPEQHVAYSSGFKQISDITKARLEMLRNQITGFSYETFHTEMKPKMAYNIQ</sequence>
<dbReference type="EC" id="2.1.1.72" evidence="2"/>
<comment type="similarity">
    <text evidence="1">Belongs to the N(4)/N(6)-methyltransferase family.</text>
</comment>
<gene>
    <name evidence="8" type="ORF">PSI14_13455</name>
</gene>
<accession>A0ABT5LTR9</accession>
<keyword evidence="9" id="KW-1185">Reference proteome</keyword>
<evidence type="ECO:0000256" key="5">
    <source>
        <dbReference type="ARBA" id="ARBA00022691"/>
    </source>
</evidence>
<evidence type="ECO:0000256" key="3">
    <source>
        <dbReference type="ARBA" id="ARBA00022603"/>
    </source>
</evidence>
<dbReference type="Pfam" id="PF01555">
    <property type="entry name" value="N6_N4_Mtase"/>
    <property type="match status" value="1"/>
</dbReference>
<evidence type="ECO:0000256" key="2">
    <source>
        <dbReference type="ARBA" id="ARBA00011900"/>
    </source>
</evidence>
<evidence type="ECO:0000313" key="9">
    <source>
        <dbReference type="Proteomes" id="UP001220225"/>
    </source>
</evidence>
<keyword evidence="4" id="KW-0808">Transferase</keyword>
<evidence type="ECO:0000256" key="4">
    <source>
        <dbReference type="ARBA" id="ARBA00022679"/>
    </source>
</evidence>
<dbReference type="PROSITE" id="PS00092">
    <property type="entry name" value="N6_MTASE"/>
    <property type="match status" value="1"/>
</dbReference>
<dbReference type="PRINTS" id="PR00506">
    <property type="entry name" value="D21N6MTFRASE"/>
</dbReference>
<dbReference type="InterPro" id="IPR002295">
    <property type="entry name" value="N4/N6-MTase_EcoPI_Mod-like"/>
</dbReference>
<evidence type="ECO:0000256" key="6">
    <source>
        <dbReference type="ARBA" id="ARBA00047942"/>
    </source>
</evidence>